<protein>
    <recommendedName>
        <fullName evidence="2">Lipoprotein</fullName>
    </recommendedName>
</protein>
<evidence type="ECO:0000313" key="1">
    <source>
        <dbReference type="EMBL" id="OJH14521.1"/>
    </source>
</evidence>
<dbReference type="AlphaFoldDB" id="A0A1L8Z9U9"/>
<reference evidence="1" key="1">
    <citation type="journal article" date="2015" name="Microbiology">
        <title>Similarities in murine infection and immune response to Borrelia bissettii and Borrelia burgdorferi sensu stricto.</title>
        <authorList>
            <person name="Leydet B.F.Jr."/>
            <person name="Liang F.T."/>
        </authorList>
    </citation>
    <scope>NUCLEOTIDE SEQUENCE [LARGE SCALE GENOMIC DNA]</scope>
    <source>
        <strain evidence="1">CO275</strain>
        <plasmid evidence="1">unnamed</plasmid>
    </source>
</reference>
<name>A0A1L8Z9U9_BORBI</name>
<reference evidence="1" key="2">
    <citation type="submission" date="2015-07" db="EMBL/GenBank/DDBJ databases">
        <authorList>
            <person name="Noorani M."/>
        </authorList>
    </citation>
    <scope>NUCLEOTIDE SEQUENCE</scope>
    <source>
        <strain evidence="1">CO275</strain>
        <plasmid evidence="1">unnamed</plasmid>
    </source>
</reference>
<gene>
    <name evidence="1" type="ORF">ER70_08290</name>
</gene>
<dbReference type="PROSITE" id="PS51257">
    <property type="entry name" value="PROKAR_LIPOPROTEIN"/>
    <property type="match status" value="1"/>
</dbReference>
<comment type="caution">
    <text evidence="1">The sequence shown here is derived from an EMBL/GenBank/DDBJ whole genome shotgun (WGS) entry which is preliminary data.</text>
</comment>
<evidence type="ECO:0008006" key="2">
    <source>
        <dbReference type="Google" id="ProtNLM"/>
    </source>
</evidence>
<sequence length="77" mass="9453">MKKLSILIILLVFSCKLNQDISSSIPNIKEEIPESQIDESQTDRYSSYNKYLNYNKYSFYYRRTPRITKYRYSHRYH</sequence>
<geneLocation type="plasmid" evidence="1">
    <name>unnamed</name>
</geneLocation>
<organism evidence="1">
    <name type="scientific">Borrelia bissettiae</name>
    <name type="common">Borreliella bissettiae</name>
    <dbReference type="NCBI Taxonomy" id="64897"/>
    <lineage>
        <taxon>Bacteria</taxon>
        <taxon>Pseudomonadati</taxon>
        <taxon>Spirochaetota</taxon>
        <taxon>Spirochaetia</taxon>
        <taxon>Spirochaetales</taxon>
        <taxon>Borreliaceae</taxon>
        <taxon>Borreliella</taxon>
    </lineage>
</organism>
<accession>A0A1L8Z9U9</accession>
<proteinExistence type="predicted"/>
<dbReference type="EMBL" id="JNBW01000507">
    <property type="protein sequence ID" value="OJH14521.1"/>
    <property type="molecule type" value="Genomic_DNA"/>
</dbReference>
<keyword evidence="1" id="KW-0614">Plasmid</keyword>